<accession>A0A7S1TLC5</accession>
<evidence type="ECO:0000256" key="2">
    <source>
        <dbReference type="SAM" id="MobiDB-lite"/>
    </source>
</evidence>
<dbReference type="GO" id="GO:0008270">
    <property type="term" value="F:zinc ion binding"/>
    <property type="evidence" value="ECO:0007669"/>
    <property type="project" value="UniProtKB-KW"/>
</dbReference>
<keyword evidence="3" id="KW-1133">Transmembrane helix</keyword>
<feature type="compositionally biased region" description="Polar residues" evidence="2">
    <location>
        <begin position="236"/>
        <end position="250"/>
    </location>
</feature>
<keyword evidence="1" id="KW-0862">Zinc</keyword>
<protein>
    <recommendedName>
        <fullName evidence="4">RING-type domain-containing protein</fullName>
    </recommendedName>
</protein>
<dbReference type="PANTHER" id="PTHR12981">
    <property type="entry name" value="ZINC FINGER PROTEIN-LIKE 1"/>
    <property type="match status" value="1"/>
</dbReference>
<dbReference type="PROSITE" id="PS50089">
    <property type="entry name" value="ZF_RING_2"/>
    <property type="match status" value="1"/>
</dbReference>
<reference evidence="5" key="1">
    <citation type="submission" date="2021-01" db="EMBL/GenBank/DDBJ databases">
        <authorList>
            <person name="Corre E."/>
            <person name="Pelletier E."/>
            <person name="Niang G."/>
            <person name="Scheremetjew M."/>
            <person name="Finn R."/>
            <person name="Kale V."/>
            <person name="Holt S."/>
            <person name="Cochrane G."/>
            <person name="Meng A."/>
            <person name="Brown T."/>
            <person name="Cohen L."/>
        </authorList>
    </citation>
    <scope>NUCLEOTIDE SEQUENCE</scope>
    <source>
        <strain evidence="5">CCMP3124</strain>
    </source>
</reference>
<evidence type="ECO:0000256" key="1">
    <source>
        <dbReference type="PROSITE-ProRule" id="PRU00175"/>
    </source>
</evidence>
<proteinExistence type="predicted"/>
<dbReference type="GO" id="GO:0005794">
    <property type="term" value="C:Golgi apparatus"/>
    <property type="evidence" value="ECO:0007669"/>
    <property type="project" value="TreeGrafter"/>
</dbReference>
<evidence type="ECO:0000256" key="3">
    <source>
        <dbReference type="SAM" id="Phobius"/>
    </source>
</evidence>
<name>A0A7S1TLC5_9RHOD</name>
<dbReference type="InterPro" id="IPR013083">
    <property type="entry name" value="Znf_RING/FYVE/PHD"/>
</dbReference>
<dbReference type="SUPFAM" id="SSF57850">
    <property type="entry name" value="RING/U-box"/>
    <property type="match status" value="1"/>
</dbReference>
<evidence type="ECO:0000259" key="4">
    <source>
        <dbReference type="PROSITE" id="PS50089"/>
    </source>
</evidence>
<feature type="compositionally biased region" description="Polar residues" evidence="2">
    <location>
        <begin position="150"/>
        <end position="164"/>
    </location>
</feature>
<keyword evidence="3" id="KW-0812">Transmembrane</keyword>
<feature type="transmembrane region" description="Helical" evidence="3">
    <location>
        <begin position="329"/>
        <end position="347"/>
    </location>
</feature>
<keyword evidence="1" id="KW-0479">Metal-binding</keyword>
<keyword evidence="1" id="KW-0863">Zinc-finger</keyword>
<organism evidence="5">
    <name type="scientific">Erythrolobus australicus</name>
    <dbReference type="NCBI Taxonomy" id="1077150"/>
    <lineage>
        <taxon>Eukaryota</taxon>
        <taxon>Rhodophyta</taxon>
        <taxon>Bangiophyceae</taxon>
        <taxon>Porphyridiales</taxon>
        <taxon>Porphyridiaceae</taxon>
        <taxon>Erythrolobus</taxon>
    </lineage>
</organism>
<dbReference type="SMART" id="SM00184">
    <property type="entry name" value="RING"/>
    <property type="match status" value="1"/>
</dbReference>
<dbReference type="EMBL" id="HBGI01002516">
    <property type="protein sequence ID" value="CAD9239904.1"/>
    <property type="molecule type" value="Transcribed_RNA"/>
</dbReference>
<dbReference type="AlphaFoldDB" id="A0A7S1TLC5"/>
<dbReference type="PANTHER" id="PTHR12981:SF0">
    <property type="entry name" value="ZINC FINGER PROTEIN-LIKE 1"/>
    <property type="match status" value="1"/>
</dbReference>
<gene>
    <name evidence="5" type="ORF">EAUS1353_LOCUS1642</name>
</gene>
<keyword evidence="3" id="KW-0472">Membrane</keyword>
<dbReference type="InterPro" id="IPR001841">
    <property type="entry name" value="Znf_RING"/>
</dbReference>
<dbReference type="GO" id="GO:0016020">
    <property type="term" value="C:membrane"/>
    <property type="evidence" value="ECO:0007669"/>
    <property type="project" value="UniProtKB-SubCell"/>
</dbReference>
<feature type="region of interest" description="Disordered" evidence="2">
    <location>
        <begin position="187"/>
        <end position="250"/>
    </location>
</feature>
<dbReference type="InterPro" id="IPR039043">
    <property type="entry name" value="ZFPL1"/>
</dbReference>
<dbReference type="Pfam" id="PF25993">
    <property type="entry name" value="zf-B_box_ZFPL1"/>
    <property type="match status" value="1"/>
</dbReference>
<evidence type="ECO:0000313" key="5">
    <source>
        <dbReference type="EMBL" id="CAD9239904.1"/>
    </source>
</evidence>
<feature type="region of interest" description="Disordered" evidence="2">
    <location>
        <begin position="150"/>
        <end position="175"/>
    </location>
</feature>
<dbReference type="InterPro" id="IPR058731">
    <property type="entry name" value="Znf-B_box_ZFPL1-like"/>
</dbReference>
<dbReference type="Gene3D" id="3.30.40.10">
    <property type="entry name" value="Zinc/RING finger domain, C3HC4 (zinc finger)"/>
    <property type="match status" value="1"/>
</dbReference>
<feature type="domain" description="RING-type" evidence="4">
    <location>
        <begin position="56"/>
        <end position="96"/>
    </location>
</feature>
<sequence>MGRCAECRKQTQTFCFVHQEFICPASLASAEAHALCVVGSYRKWVQDSSYEWPPKCALCATELTIETEVARLTCLHALHAKCLAYSPPQNLSCPVCAAAIVPGPNDTTPLAQKLRHQLSGAAWFPSPVHPSDKSAKLGDELAADESNKTIVDSSVETSEPQKISNGVLGDSNAVEEHNTPALDAATAEETVAGSEIASSKPLVEGDVALSMEPGQDDAGGDDRKVEGPSVDEPSDGSAQNDASSLNKPVTSQVVRSSGAAGIDLEAGGQALDGVSVDIGGASRANARALLDDDDKARKYRKTAARRYANEAMRRWLAVKRLARKHRRNLILAAVALVVIVFVCWLLFGGDTTEPIPERASHNLHRFERELEEEVKGLEEGMEQTLARDMQRLKTVQLPNSRFKRPESQQETE</sequence>